<evidence type="ECO:0000256" key="1">
    <source>
        <dbReference type="SAM" id="MobiDB-lite"/>
    </source>
</evidence>
<feature type="compositionally biased region" description="Basic and acidic residues" evidence="1">
    <location>
        <begin position="30"/>
        <end position="44"/>
    </location>
</feature>
<dbReference type="RefSeq" id="WP_344626597.1">
    <property type="nucleotide sequence ID" value="NZ_BAAALD010000072.1"/>
</dbReference>
<keyword evidence="3" id="KW-1185">Reference proteome</keyword>
<gene>
    <name evidence="2" type="ORF">GCM10009663_57330</name>
</gene>
<sequence length="76" mass="8253">MTGHRVQQVRDDHGTTARRPLGTGPAVTDSTERVEDRPERRLPAERWGNVVAPADVEDQAQPDGGRRRLGDGPTAG</sequence>
<evidence type="ECO:0000313" key="2">
    <source>
        <dbReference type="EMBL" id="GAA1108018.1"/>
    </source>
</evidence>
<dbReference type="Proteomes" id="UP001499987">
    <property type="component" value="Unassembled WGS sequence"/>
</dbReference>
<name>A0ABP4EJH0_9ACTN</name>
<organism evidence="2 3">
    <name type="scientific">Kitasatospora arboriphila</name>
    <dbReference type="NCBI Taxonomy" id="258052"/>
    <lineage>
        <taxon>Bacteria</taxon>
        <taxon>Bacillati</taxon>
        <taxon>Actinomycetota</taxon>
        <taxon>Actinomycetes</taxon>
        <taxon>Kitasatosporales</taxon>
        <taxon>Streptomycetaceae</taxon>
        <taxon>Kitasatospora</taxon>
    </lineage>
</organism>
<proteinExistence type="predicted"/>
<dbReference type="EMBL" id="BAAALD010000072">
    <property type="protein sequence ID" value="GAA1108018.1"/>
    <property type="molecule type" value="Genomic_DNA"/>
</dbReference>
<evidence type="ECO:0000313" key="3">
    <source>
        <dbReference type="Proteomes" id="UP001499987"/>
    </source>
</evidence>
<protein>
    <submittedName>
        <fullName evidence="2">Uncharacterized protein</fullName>
    </submittedName>
</protein>
<reference evidence="3" key="1">
    <citation type="journal article" date="2019" name="Int. J. Syst. Evol. Microbiol.">
        <title>The Global Catalogue of Microorganisms (GCM) 10K type strain sequencing project: providing services to taxonomists for standard genome sequencing and annotation.</title>
        <authorList>
            <consortium name="The Broad Institute Genomics Platform"/>
            <consortium name="The Broad Institute Genome Sequencing Center for Infectious Disease"/>
            <person name="Wu L."/>
            <person name="Ma J."/>
        </authorList>
    </citation>
    <scope>NUCLEOTIDE SEQUENCE [LARGE SCALE GENOMIC DNA]</scope>
    <source>
        <strain evidence="3">JCM 13002</strain>
    </source>
</reference>
<comment type="caution">
    <text evidence="2">The sequence shown here is derived from an EMBL/GenBank/DDBJ whole genome shotgun (WGS) entry which is preliminary data.</text>
</comment>
<accession>A0ABP4EJH0</accession>
<feature type="region of interest" description="Disordered" evidence="1">
    <location>
        <begin position="1"/>
        <end position="76"/>
    </location>
</feature>